<dbReference type="Pfam" id="PF01699">
    <property type="entry name" value="Na_Ca_ex"/>
    <property type="match status" value="2"/>
</dbReference>
<evidence type="ECO:0000256" key="2">
    <source>
        <dbReference type="ARBA" id="ARBA00022448"/>
    </source>
</evidence>
<evidence type="ECO:0000256" key="4">
    <source>
        <dbReference type="ARBA" id="ARBA00022989"/>
    </source>
</evidence>
<dbReference type="GO" id="GO:0016020">
    <property type="term" value="C:membrane"/>
    <property type="evidence" value="ECO:0007669"/>
    <property type="project" value="UniProtKB-SubCell"/>
</dbReference>
<feature type="domain" description="Sodium/calcium exchanger membrane region" evidence="8">
    <location>
        <begin position="354"/>
        <end position="520"/>
    </location>
</feature>
<proteinExistence type="predicted"/>
<keyword evidence="3 7" id="KW-0812">Transmembrane</keyword>
<dbReference type="EMBL" id="CAJJDM010000010">
    <property type="protein sequence ID" value="CAD8049182.1"/>
    <property type="molecule type" value="Genomic_DNA"/>
</dbReference>
<keyword evidence="4 7" id="KW-1133">Transmembrane helix</keyword>
<feature type="transmembrane region" description="Helical" evidence="7">
    <location>
        <begin position="506"/>
        <end position="533"/>
    </location>
</feature>
<evidence type="ECO:0000259" key="8">
    <source>
        <dbReference type="Pfam" id="PF01699"/>
    </source>
</evidence>
<feature type="transmembrane region" description="Helical" evidence="7">
    <location>
        <begin position="299"/>
        <end position="321"/>
    </location>
</feature>
<accession>A0A8S1K9D4</accession>
<feature type="transmembrane region" description="Helical" evidence="7">
    <location>
        <begin position="44"/>
        <end position="66"/>
    </location>
</feature>
<feature type="transmembrane region" description="Helical" evidence="7">
    <location>
        <begin position="87"/>
        <end position="109"/>
    </location>
</feature>
<keyword evidence="5 7" id="KW-0472">Membrane</keyword>
<dbReference type="GO" id="GO:0008324">
    <property type="term" value="F:monoatomic cation transmembrane transporter activity"/>
    <property type="evidence" value="ECO:0007669"/>
    <property type="project" value="TreeGrafter"/>
</dbReference>
<evidence type="ECO:0000256" key="1">
    <source>
        <dbReference type="ARBA" id="ARBA00004141"/>
    </source>
</evidence>
<sequence>MANTCLYSLIKASDDSCQYAKDNCNDQTIFPFTHYYFCQIDENWVILILIAPFLFFILFNFLAKTVDDYLSPAVTFIAEYFKMSQTFAGVTLIAFANGVPDFLCAVLASQDDDGILIAVGSIFGSGLFMTTIIVGAVILLSGLVKAEKVPFMRDILFNGVAIVLLMIFAFIGQINHYMAIGFCSLYVVYIIVVLVNENTIKNKQKQDEINSQEERREQEEKQLLTQKEEVEEGNQVIQNADQELKKELEESIPESFKKPFGDMSTISKFQYIYITSLEFVRKITIPASNQEKYDKKYAAIHQLVCPIAMIALLGLFSMEIYEVKVWIILEIIGLLLFIYQIIFEIPIIILSMECVVCSIIWCKQVIQVLIDFILLIQTITGVSYSYLGMTFLAFGNSTCDFLVNTKLASIGYGLMAMTGCFSGTVFNMLCGFGGALVRLTAIEKYPGIVSFDLFRDVKSGSQTDIIITRMNNSIAYCVIIFSLMNIIMTCIVVITKKFKLTKNLAYYYFFIYSVFFIFITTLTVALSSIVSYLSEQ</sequence>
<feature type="transmembrane region" description="Helical" evidence="7">
    <location>
        <begin position="414"/>
        <end position="437"/>
    </location>
</feature>
<reference evidence="9" key="1">
    <citation type="submission" date="2021-01" db="EMBL/GenBank/DDBJ databases">
        <authorList>
            <consortium name="Genoscope - CEA"/>
            <person name="William W."/>
        </authorList>
    </citation>
    <scope>NUCLEOTIDE SEQUENCE</scope>
</reference>
<feature type="transmembrane region" description="Helical" evidence="7">
    <location>
        <begin position="155"/>
        <end position="171"/>
    </location>
</feature>
<evidence type="ECO:0000313" key="10">
    <source>
        <dbReference type="Proteomes" id="UP000688137"/>
    </source>
</evidence>
<dbReference type="PANTHER" id="PTHR12266">
    <property type="entry name" value="NA+/CA2+ K+ INDEPENDENT EXCHANGER"/>
    <property type="match status" value="1"/>
</dbReference>
<dbReference type="OMA" id="MRIMACD"/>
<organism evidence="9 10">
    <name type="scientific">Paramecium primaurelia</name>
    <dbReference type="NCBI Taxonomy" id="5886"/>
    <lineage>
        <taxon>Eukaryota</taxon>
        <taxon>Sar</taxon>
        <taxon>Alveolata</taxon>
        <taxon>Ciliophora</taxon>
        <taxon>Intramacronucleata</taxon>
        <taxon>Oligohymenophorea</taxon>
        <taxon>Peniculida</taxon>
        <taxon>Parameciidae</taxon>
        <taxon>Paramecium</taxon>
    </lineage>
</organism>
<comment type="caution">
    <text evidence="9">The sequence shown here is derived from an EMBL/GenBank/DDBJ whole genome shotgun (WGS) entry which is preliminary data.</text>
</comment>
<evidence type="ECO:0000256" key="6">
    <source>
        <dbReference type="SAM" id="Coils"/>
    </source>
</evidence>
<feature type="transmembrane region" description="Helical" evidence="7">
    <location>
        <begin position="177"/>
        <end position="195"/>
    </location>
</feature>
<evidence type="ECO:0000313" key="9">
    <source>
        <dbReference type="EMBL" id="CAD8049182.1"/>
    </source>
</evidence>
<evidence type="ECO:0000256" key="7">
    <source>
        <dbReference type="SAM" id="Phobius"/>
    </source>
</evidence>
<feature type="domain" description="Sodium/calcium exchanger membrane region" evidence="8">
    <location>
        <begin position="53"/>
        <end position="194"/>
    </location>
</feature>
<keyword evidence="6" id="KW-0175">Coiled coil</keyword>
<evidence type="ECO:0000256" key="3">
    <source>
        <dbReference type="ARBA" id="ARBA00022692"/>
    </source>
</evidence>
<dbReference type="InterPro" id="IPR004837">
    <property type="entry name" value="NaCa_Exmemb"/>
</dbReference>
<dbReference type="InterPro" id="IPR051359">
    <property type="entry name" value="CaCA_antiporter"/>
</dbReference>
<protein>
    <recommendedName>
        <fullName evidence="8">Sodium/calcium exchanger membrane region domain-containing protein</fullName>
    </recommendedName>
</protein>
<feature type="transmembrane region" description="Helical" evidence="7">
    <location>
        <begin position="372"/>
        <end position="394"/>
    </location>
</feature>
<dbReference type="PANTHER" id="PTHR12266:SF0">
    <property type="entry name" value="MITOCHONDRIAL SODIUM_CALCIUM EXCHANGER PROTEIN"/>
    <property type="match status" value="1"/>
</dbReference>
<keyword evidence="10" id="KW-1185">Reference proteome</keyword>
<feature type="transmembrane region" description="Helical" evidence="7">
    <location>
        <begin position="327"/>
        <end position="360"/>
    </location>
</feature>
<dbReference type="AlphaFoldDB" id="A0A8S1K9D4"/>
<feature type="coiled-coil region" evidence="6">
    <location>
        <begin position="195"/>
        <end position="250"/>
    </location>
</feature>
<name>A0A8S1K9D4_PARPR</name>
<keyword evidence="2" id="KW-0813">Transport</keyword>
<feature type="transmembrane region" description="Helical" evidence="7">
    <location>
        <begin position="115"/>
        <end position="143"/>
    </location>
</feature>
<feature type="transmembrane region" description="Helical" evidence="7">
    <location>
        <begin position="474"/>
        <end position="494"/>
    </location>
</feature>
<comment type="subcellular location">
    <subcellularLocation>
        <location evidence="1">Membrane</location>
        <topology evidence="1">Multi-pass membrane protein</topology>
    </subcellularLocation>
</comment>
<evidence type="ECO:0000256" key="5">
    <source>
        <dbReference type="ARBA" id="ARBA00023136"/>
    </source>
</evidence>
<gene>
    <name evidence="9" type="ORF">PPRIM_AZ9-3.1.T0130295</name>
</gene>
<dbReference type="Proteomes" id="UP000688137">
    <property type="component" value="Unassembled WGS sequence"/>
</dbReference>